<dbReference type="InterPro" id="IPR031107">
    <property type="entry name" value="Small_HSP"/>
</dbReference>
<dbReference type="InterPro" id="IPR008978">
    <property type="entry name" value="HSP20-like_chaperone"/>
</dbReference>
<dbReference type="RefSeq" id="WP_100081693.1">
    <property type="nucleotide sequence ID" value="NZ_NQVN01000012.1"/>
</dbReference>
<dbReference type="Pfam" id="PF00011">
    <property type="entry name" value="HSP20"/>
    <property type="match status" value="1"/>
</dbReference>
<dbReference type="CDD" id="cd06464">
    <property type="entry name" value="ACD_sHsps-like"/>
    <property type="match status" value="1"/>
</dbReference>
<sequence>MDKKSLMPFGRGSTPSRSREDPFLSLRHEMDQLFDSFTRGWGLPTLASGGDGFLSPRVDIAETETGLEMTAELPGIDPKAIELELEDDMLTLKAERKSDREEKDDKRRYHLTERSTGTYMRAFTLPFTPDRDKITAEFDKGVLKVTVPRSPDQPKATKRIDIRPAA</sequence>
<dbReference type="OrthoDB" id="9808910at2"/>
<evidence type="ECO:0000256" key="2">
    <source>
        <dbReference type="RuleBase" id="RU003616"/>
    </source>
</evidence>
<proteinExistence type="inferred from homology"/>
<gene>
    <name evidence="5" type="ORF">CJ014_17060</name>
</gene>
<dbReference type="PROSITE" id="PS01031">
    <property type="entry name" value="SHSP"/>
    <property type="match status" value="1"/>
</dbReference>
<dbReference type="Proteomes" id="UP000231070">
    <property type="component" value="Unassembled WGS sequence"/>
</dbReference>
<evidence type="ECO:0000259" key="4">
    <source>
        <dbReference type="PROSITE" id="PS01031"/>
    </source>
</evidence>
<comment type="caution">
    <text evidence="5">The sequence shown here is derived from an EMBL/GenBank/DDBJ whole genome shotgun (WGS) entry which is preliminary data.</text>
</comment>
<comment type="similarity">
    <text evidence="1 2">Belongs to the small heat shock protein (HSP20) family.</text>
</comment>
<dbReference type="EMBL" id="NQVN01000012">
    <property type="protein sequence ID" value="PIO98079.1"/>
    <property type="molecule type" value="Genomic_DNA"/>
</dbReference>
<dbReference type="Gene3D" id="2.60.40.790">
    <property type="match status" value="1"/>
</dbReference>
<evidence type="ECO:0000313" key="5">
    <source>
        <dbReference type="EMBL" id="PIO98079.1"/>
    </source>
</evidence>
<organism evidence="5 6">
    <name type="scientific">Pleomorphomonas carboxyditropha</name>
    <dbReference type="NCBI Taxonomy" id="2023338"/>
    <lineage>
        <taxon>Bacteria</taxon>
        <taxon>Pseudomonadati</taxon>
        <taxon>Pseudomonadota</taxon>
        <taxon>Alphaproteobacteria</taxon>
        <taxon>Hyphomicrobiales</taxon>
        <taxon>Pleomorphomonadaceae</taxon>
        <taxon>Pleomorphomonas</taxon>
    </lineage>
</organism>
<accession>A0A2G9WTP9</accession>
<feature type="domain" description="SHSP" evidence="4">
    <location>
        <begin position="49"/>
        <end position="165"/>
    </location>
</feature>
<feature type="region of interest" description="Disordered" evidence="3">
    <location>
        <begin position="1"/>
        <end position="22"/>
    </location>
</feature>
<keyword evidence="6" id="KW-1185">Reference proteome</keyword>
<dbReference type="SUPFAM" id="SSF49764">
    <property type="entry name" value="HSP20-like chaperones"/>
    <property type="match status" value="1"/>
</dbReference>
<dbReference type="AlphaFoldDB" id="A0A2G9WTP9"/>
<feature type="region of interest" description="Disordered" evidence="3">
    <location>
        <begin position="147"/>
        <end position="166"/>
    </location>
</feature>
<dbReference type="InterPro" id="IPR002068">
    <property type="entry name" value="A-crystallin/Hsp20_dom"/>
</dbReference>
<evidence type="ECO:0000256" key="1">
    <source>
        <dbReference type="PROSITE-ProRule" id="PRU00285"/>
    </source>
</evidence>
<protein>
    <recommendedName>
        <fullName evidence="4">SHSP domain-containing protein</fullName>
    </recommendedName>
</protein>
<dbReference type="PANTHER" id="PTHR11527">
    <property type="entry name" value="HEAT-SHOCK PROTEIN 20 FAMILY MEMBER"/>
    <property type="match status" value="1"/>
</dbReference>
<evidence type="ECO:0000313" key="6">
    <source>
        <dbReference type="Proteomes" id="UP000231070"/>
    </source>
</evidence>
<name>A0A2G9WTP9_9HYPH</name>
<reference evidence="5 6" key="1">
    <citation type="submission" date="2017-08" db="EMBL/GenBank/DDBJ databases">
        <title>Pleomorphomonas carboxidotrophicus sp. nov., a new mesophilic hydrogenogenic carboxidotroph.</title>
        <authorList>
            <person name="Esquivel-Elizondo S."/>
            <person name="Krajmalnik-Brown R."/>
            <person name="Maldonado J."/>
        </authorList>
    </citation>
    <scope>NUCLEOTIDE SEQUENCE [LARGE SCALE GENOMIC DNA]</scope>
    <source>
        <strain evidence="5 6">SVCO-16</strain>
    </source>
</reference>
<evidence type="ECO:0000256" key="3">
    <source>
        <dbReference type="SAM" id="MobiDB-lite"/>
    </source>
</evidence>